<gene>
    <name evidence="2" type="ORF">PENSOL_c248G09732</name>
</gene>
<reference evidence="3" key="1">
    <citation type="journal article" date="2017" name="Nat. Microbiol.">
        <title>Global analysis of biosynthetic gene clusters reveals vast potential of secondary metabolite production in Penicillium species.</title>
        <authorList>
            <person name="Nielsen J.C."/>
            <person name="Grijseels S."/>
            <person name="Prigent S."/>
            <person name="Ji B."/>
            <person name="Dainat J."/>
            <person name="Nielsen K.F."/>
            <person name="Frisvad J.C."/>
            <person name="Workman M."/>
            <person name="Nielsen J."/>
        </authorList>
    </citation>
    <scope>NUCLEOTIDE SEQUENCE [LARGE SCALE GENOMIC DNA]</scope>
    <source>
        <strain evidence="3">IBT 29525</strain>
    </source>
</reference>
<sequence length="73" mass="8529">MFLCTSKFEIEEEQVIFLQEFFTRDEIEAAKEEKEITPNTVSVDPISDTEEEQTQEEEEKHSDTCFCKGSETD</sequence>
<accession>A0A1V6PVP4</accession>
<dbReference type="Proteomes" id="UP000191612">
    <property type="component" value="Unassembled WGS sequence"/>
</dbReference>
<keyword evidence="3" id="KW-1185">Reference proteome</keyword>
<evidence type="ECO:0000313" key="3">
    <source>
        <dbReference type="Proteomes" id="UP000191612"/>
    </source>
</evidence>
<organism evidence="2 3">
    <name type="scientific">Penicillium solitum</name>
    <dbReference type="NCBI Taxonomy" id="60172"/>
    <lineage>
        <taxon>Eukaryota</taxon>
        <taxon>Fungi</taxon>
        <taxon>Dikarya</taxon>
        <taxon>Ascomycota</taxon>
        <taxon>Pezizomycotina</taxon>
        <taxon>Eurotiomycetes</taxon>
        <taxon>Eurotiomycetidae</taxon>
        <taxon>Eurotiales</taxon>
        <taxon>Aspergillaceae</taxon>
        <taxon>Penicillium</taxon>
    </lineage>
</organism>
<comment type="caution">
    <text evidence="2">The sequence shown here is derived from an EMBL/GenBank/DDBJ whole genome shotgun (WGS) entry which is preliminary data.</text>
</comment>
<proteinExistence type="predicted"/>
<dbReference type="AlphaFoldDB" id="A0A1V6PVP4"/>
<evidence type="ECO:0000256" key="1">
    <source>
        <dbReference type="SAM" id="MobiDB-lite"/>
    </source>
</evidence>
<evidence type="ECO:0000313" key="2">
    <source>
        <dbReference type="EMBL" id="OQD80787.1"/>
    </source>
</evidence>
<protein>
    <submittedName>
        <fullName evidence="2">Uncharacterized protein</fullName>
    </submittedName>
</protein>
<dbReference type="EMBL" id="MDYO01000247">
    <property type="protein sequence ID" value="OQD80787.1"/>
    <property type="molecule type" value="Genomic_DNA"/>
</dbReference>
<feature type="compositionally biased region" description="Acidic residues" evidence="1">
    <location>
        <begin position="47"/>
        <end position="57"/>
    </location>
</feature>
<feature type="region of interest" description="Disordered" evidence="1">
    <location>
        <begin position="30"/>
        <end position="73"/>
    </location>
</feature>
<name>A0A1V6PVP4_9EURO</name>